<proteinExistence type="predicted"/>
<comment type="caution">
    <text evidence="2">The sequence shown here is derived from an EMBL/GenBank/DDBJ whole genome shotgun (WGS) entry which is preliminary data.</text>
</comment>
<keyword evidence="3" id="KW-1185">Reference proteome</keyword>
<accession>A0ABR1CDP1</accession>
<name>A0ABR1CDP1_NECAM</name>
<organism evidence="2 3">
    <name type="scientific">Necator americanus</name>
    <name type="common">Human hookworm</name>
    <dbReference type="NCBI Taxonomy" id="51031"/>
    <lineage>
        <taxon>Eukaryota</taxon>
        <taxon>Metazoa</taxon>
        <taxon>Ecdysozoa</taxon>
        <taxon>Nematoda</taxon>
        <taxon>Chromadorea</taxon>
        <taxon>Rhabditida</taxon>
        <taxon>Rhabditina</taxon>
        <taxon>Rhabditomorpha</taxon>
        <taxon>Strongyloidea</taxon>
        <taxon>Ancylostomatidae</taxon>
        <taxon>Bunostominae</taxon>
        <taxon>Necator</taxon>
    </lineage>
</organism>
<dbReference type="Gene3D" id="2.60.98.50">
    <property type="match status" value="1"/>
</dbReference>
<reference evidence="2 3" key="1">
    <citation type="submission" date="2023-08" db="EMBL/GenBank/DDBJ databases">
        <title>A Necator americanus chromosomal reference genome.</title>
        <authorList>
            <person name="Ilik V."/>
            <person name="Petrzelkova K.J."/>
            <person name="Pardy F."/>
            <person name="Fuh T."/>
            <person name="Niatou-Singa F.S."/>
            <person name="Gouil Q."/>
            <person name="Baker L."/>
            <person name="Ritchie M.E."/>
            <person name="Jex A.R."/>
            <person name="Gazzola D."/>
            <person name="Li H."/>
            <person name="Toshio Fujiwara R."/>
            <person name="Zhan B."/>
            <person name="Aroian R.V."/>
            <person name="Pafco B."/>
            <person name="Schwarz E.M."/>
        </authorList>
    </citation>
    <scope>NUCLEOTIDE SEQUENCE [LARGE SCALE GENOMIC DNA]</scope>
    <source>
        <strain evidence="2 3">Aroian</strain>
        <tissue evidence="2">Whole animal</tissue>
    </source>
</reference>
<evidence type="ECO:0000313" key="2">
    <source>
        <dbReference type="EMBL" id="KAK6735965.1"/>
    </source>
</evidence>
<protein>
    <recommendedName>
        <fullName evidence="1">Phlebovirus glycoprotein G2 fusion domain-containing protein</fullName>
    </recommendedName>
</protein>
<evidence type="ECO:0000259" key="1">
    <source>
        <dbReference type="Pfam" id="PF07245"/>
    </source>
</evidence>
<sequence length="377" mass="42493">MRYLLRFSSWTPTQRQRLRRLAEVLAIVAISVQVIAKGHTCQDVNIFALNSNICSSYSSSAETCEVSFSNILKLNTFKQDACLRFSANKSLVSHLKIRWKGLALYCTHETLSYTRDIQIHVLDSKRCPHMGSCNCEKCAAINPTDLVPELQKANSYPGRTGCLESCGGLGCDCLYPSSGCLFYRVYAVPLSGDIFEISRCIRWKQEVKLEVTIETNGKTHRYVLAVIPNVPIFMHNFTLTMTSLAVPPHPTLNQKFIINDKEYAVWQLDTNPLLSCKSRSDAKHLKCDFSDDCRCGPAESKVRCDCTYPQVSKIFKALSQKLPRQLGSTSFFKNNDSQIVARIRDTASTEFVITFQGKVNRTPQQVNKASAQLRIQF</sequence>
<feature type="domain" description="Phlebovirus glycoprotein G2 fusion" evidence="1">
    <location>
        <begin position="41"/>
        <end position="353"/>
    </location>
</feature>
<dbReference type="EMBL" id="JAVFWL010000002">
    <property type="protein sequence ID" value="KAK6735965.1"/>
    <property type="molecule type" value="Genomic_DNA"/>
</dbReference>
<dbReference type="Pfam" id="PF07245">
    <property type="entry name" value="Phlebovirus_G2"/>
    <property type="match status" value="1"/>
</dbReference>
<dbReference type="Proteomes" id="UP001303046">
    <property type="component" value="Unassembled WGS sequence"/>
</dbReference>
<gene>
    <name evidence="2" type="primary">Necator_chrII.g6724</name>
    <name evidence="2" type="ORF">RB195_018931</name>
</gene>
<evidence type="ECO:0000313" key="3">
    <source>
        <dbReference type="Proteomes" id="UP001303046"/>
    </source>
</evidence>
<dbReference type="InterPro" id="IPR009878">
    <property type="entry name" value="Phlebovirus_G2_fusion"/>
</dbReference>